<name>A0A7D5M6E0_9ARCH</name>
<dbReference type="EMBL" id="CP026995">
    <property type="protein sequence ID" value="QLH07091.1"/>
    <property type="molecule type" value="Genomic_DNA"/>
</dbReference>
<dbReference type="AlphaFoldDB" id="A0A7D5M6E0"/>
<organism evidence="1 2">
    <name type="scientific">Nitrosopumilus ureiphilus</name>
    <dbReference type="NCBI Taxonomy" id="1470067"/>
    <lineage>
        <taxon>Archaea</taxon>
        <taxon>Nitrososphaerota</taxon>
        <taxon>Nitrososphaeria</taxon>
        <taxon>Nitrosopumilales</taxon>
        <taxon>Nitrosopumilaceae</taxon>
        <taxon>Nitrosopumilus</taxon>
    </lineage>
</organism>
<proteinExistence type="predicted"/>
<sequence>MQKKIGSNPFNVCTVASAPTDYWAQAGMQFDESNVSLGWTDTFEGCAPQFISLAFSTGDELKFRIYIDDANDEWTIWIDNVDDVASAFTKVISVSSSSLMTNDDIQTSVWFENQQGATPNWHSDFAADPVVNSAHYQKPTSTSWWFWTGEAQVPNLCSDGTVTGTDLMSGTFVNSPHDVTFDVSEIKSRCS</sequence>
<dbReference type="Proteomes" id="UP000509478">
    <property type="component" value="Chromosome"/>
</dbReference>
<gene>
    <name evidence="1" type="ORF">C5F50_08420</name>
</gene>
<evidence type="ECO:0000313" key="2">
    <source>
        <dbReference type="Proteomes" id="UP000509478"/>
    </source>
</evidence>
<dbReference type="GeneID" id="56068116"/>
<evidence type="ECO:0000313" key="1">
    <source>
        <dbReference type="EMBL" id="QLH07091.1"/>
    </source>
</evidence>
<dbReference type="KEGG" id="nue:C5F50_08420"/>
<protein>
    <submittedName>
        <fullName evidence="1">Uncharacterized protein</fullName>
    </submittedName>
</protein>
<accession>A0A7D5M6E0</accession>
<reference evidence="1 2" key="1">
    <citation type="submission" date="2018-02" db="EMBL/GenBank/DDBJ databases">
        <title>Complete genome of Nitrosopumilus ureaphilus PS0.</title>
        <authorList>
            <person name="Qin W."/>
            <person name="Zheng Y."/>
            <person name="Stahl D.A."/>
        </authorList>
    </citation>
    <scope>NUCLEOTIDE SEQUENCE [LARGE SCALE GENOMIC DNA]</scope>
    <source>
        <strain evidence="1 2">PS0</strain>
    </source>
</reference>
<keyword evidence="2" id="KW-1185">Reference proteome</keyword>
<dbReference type="RefSeq" id="WP_179370953.1">
    <property type="nucleotide sequence ID" value="NZ_CP026995.1"/>
</dbReference>